<dbReference type="EMBL" id="CAXKWB010001726">
    <property type="protein sequence ID" value="CAL4065241.1"/>
    <property type="molecule type" value="Genomic_DNA"/>
</dbReference>
<dbReference type="InterPro" id="IPR036236">
    <property type="entry name" value="Znf_C2H2_sf"/>
</dbReference>
<comment type="caution">
    <text evidence="10">The sequence shown here is derived from an EMBL/GenBank/DDBJ whole genome shotgun (WGS) entry which is preliminary data.</text>
</comment>
<evidence type="ECO:0000313" key="11">
    <source>
        <dbReference type="Proteomes" id="UP001497623"/>
    </source>
</evidence>
<evidence type="ECO:0000313" key="10">
    <source>
        <dbReference type="EMBL" id="CAL4065241.1"/>
    </source>
</evidence>
<keyword evidence="6" id="KW-0238">DNA-binding</keyword>
<keyword evidence="7" id="KW-0539">Nucleus</keyword>
<keyword evidence="2" id="KW-0479">Metal-binding</keyword>
<reference evidence="10 11" key="1">
    <citation type="submission" date="2024-05" db="EMBL/GenBank/DDBJ databases">
        <authorList>
            <person name="Wallberg A."/>
        </authorList>
    </citation>
    <scope>NUCLEOTIDE SEQUENCE [LARGE SCALE GENOMIC DNA]</scope>
</reference>
<dbReference type="GO" id="GO:0000981">
    <property type="term" value="F:DNA-binding transcription factor activity, RNA polymerase II-specific"/>
    <property type="evidence" value="ECO:0007669"/>
    <property type="project" value="TreeGrafter"/>
</dbReference>
<feature type="domain" description="C2H2-type" evidence="9">
    <location>
        <begin position="183"/>
        <end position="205"/>
    </location>
</feature>
<evidence type="ECO:0000256" key="1">
    <source>
        <dbReference type="ARBA" id="ARBA00004123"/>
    </source>
</evidence>
<keyword evidence="3" id="KW-0677">Repeat</keyword>
<dbReference type="PROSITE" id="PS50157">
    <property type="entry name" value="ZINC_FINGER_C2H2_2"/>
    <property type="match status" value="3"/>
</dbReference>
<feature type="domain" description="C2H2-type" evidence="9">
    <location>
        <begin position="155"/>
        <end position="182"/>
    </location>
</feature>
<proteinExistence type="predicted"/>
<name>A0AAV2PW16_MEGNR</name>
<dbReference type="Pfam" id="PF00096">
    <property type="entry name" value="zf-C2H2"/>
    <property type="match status" value="2"/>
</dbReference>
<organism evidence="10 11">
    <name type="scientific">Meganyctiphanes norvegica</name>
    <name type="common">Northern krill</name>
    <name type="synonym">Thysanopoda norvegica</name>
    <dbReference type="NCBI Taxonomy" id="48144"/>
    <lineage>
        <taxon>Eukaryota</taxon>
        <taxon>Metazoa</taxon>
        <taxon>Ecdysozoa</taxon>
        <taxon>Arthropoda</taxon>
        <taxon>Crustacea</taxon>
        <taxon>Multicrustacea</taxon>
        <taxon>Malacostraca</taxon>
        <taxon>Eumalacostraca</taxon>
        <taxon>Eucarida</taxon>
        <taxon>Euphausiacea</taxon>
        <taxon>Euphausiidae</taxon>
        <taxon>Meganyctiphanes</taxon>
    </lineage>
</organism>
<dbReference type="InterPro" id="IPR013087">
    <property type="entry name" value="Znf_C2H2_type"/>
</dbReference>
<evidence type="ECO:0000256" key="6">
    <source>
        <dbReference type="ARBA" id="ARBA00023125"/>
    </source>
</evidence>
<evidence type="ECO:0000256" key="3">
    <source>
        <dbReference type="ARBA" id="ARBA00022737"/>
    </source>
</evidence>
<gene>
    <name evidence="10" type="ORF">MNOR_LOCUS4666</name>
</gene>
<evidence type="ECO:0000256" key="2">
    <source>
        <dbReference type="ARBA" id="ARBA00022723"/>
    </source>
</evidence>
<dbReference type="FunFam" id="3.30.160.60:FF:000688">
    <property type="entry name" value="zinc finger protein 197 isoform X1"/>
    <property type="match status" value="1"/>
</dbReference>
<dbReference type="Gene3D" id="3.30.160.60">
    <property type="entry name" value="Classic Zinc Finger"/>
    <property type="match status" value="3"/>
</dbReference>
<dbReference type="PROSITE" id="PS00028">
    <property type="entry name" value="ZINC_FINGER_C2H2_1"/>
    <property type="match status" value="3"/>
</dbReference>
<dbReference type="GO" id="GO:0003677">
    <property type="term" value="F:DNA binding"/>
    <property type="evidence" value="ECO:0007669"/>
    <property type="project" value="UniProtKB-KW"/>
</dbReference>
<keyword evidence="4 8" id="KW-0863">Zinc-finger</keyword>
<evidence type="ECO:0000256" key="7">
    <source>
        <dbReference type="ARBA" id="ARBA00023242"/>
    </source>
</evidence>
<accession>A0AAV2PW16</accession>
<evidence type="ECO:0000256" key="8">
    <source>
        <dbReference type="PROSITE-ProRule" id="PRU00042"/>
    </source>
</evidence>
<dbReference type="PANTHER" id="PTHR24394">
    <property type="entry name" value="ZINC FINGER PROTEIN"/>
    <property type="match status" value="1"/>
</dbReference>
<dbReference type="FunFam" id="3.30.160.60:FF:001119">
    <property type="entry name" value="zinc finger protein 408"/>
    <property type="match status" value="1"/>
</dbReference>
<dbReference type="GO" id="GO:0005634">
    <property type="term" value="C:nucleus"/>
    <property type="evidence" value="ECO:0007669"/>
    <property type="project" value="UniProtKB-SubCell"/>
</dbReference>
<dbReference type="Proteomes" id="UP001497623">
    <property type="component" value="Unassembled WGS sequence"/>
</dbReference>
<evidence type="ECO:0000259" key="9">
    <source>
        <dbReference type="PROSITE" id="PS50157"/>
    </source>
</evidence>
<dbReference type="SMART" id="SM00355">
    <property type="entry name" value="ZnF_C2H2"/>
    <property type="match status" value="4"/>
</dbReference>
<dbReference type="FunFam" id="3.30.160.60:FF:001465">
    <property type="entry name" value="Zinc finger protein 560"/>
    <property type="match status" value="1"/>
</dbReference>
<sequence>MDPLKVIKHEMDGSWDNSNVYAEPKIEEHSIKIEPNQDTELGEIVHNHTIQPKSIKQEKCAAEKGLDNQRVMKEKGEKTYHCRHCDEQISCENAVKHYQKMHSPHRYSDSENSLKRNMRTHTGEKPHQCSHCDKCYAYTGALNKHLMTHTGEKPYQCSHCDKCYAYKGALNKHLMTHTGEKPYKCRQCEMSFASITKLKSHKNSH</sequence>
<dbReference type="GO" id="GO:0000122">
    <property type="term" value="P:negative regulation of transcription by RNA polymerase II"/>
    <property type="evidence" value="ECO:0007669"/>
    <property type="project" value="UniProtKB-ARBA"/>
</dbReference>
<dbReference type="PANTHER" id="PTHR24394:SF29">
    <property type="entry name" value="MYONEURIN"/>
    <property type="match status" value="1"/>
</dbReference>
<dbReference type="AlphaFoldDB" id="A0AAV2PW16"/>
<feature type="domain" description="C2H2-type" evidence="9">
    <location>
        <begin position="127"/>
        <end position="154"/>
    </location>
</feature>
<dbReference type="GO" id="GO:0008270">
    <property type="term" value="F:zinc ion binding"/>
    <property type="evidence" value="ECO:0007669"/>
    <property type="project" value="UniProtKB-KW"/>
</dbReference>
<protein>
    <recommendedName>
        <fullName evidence="9">C2H2-type domain-containing protein</fullName>
    </recommendedName>
</protein>
<dbReference type="SUPFAM" id="SSF57667">
    <property type="entry name" value="beta-beta-alpha zinc fingers"/>
    <property type="match status" value="2"/>
</dbReference>
<evidence type="ECO:0000256" key="5">
    <source>
        <dbReference type="ARBA" id="ARBA00022833"/>
    </source>
</evidence>
<keyword evidence="5" id="KW-0862">Zinc</keyword>
<evidence type="ECO:0000256" key="4">
    <source>
        <dbReference type="ARBA" id="ARBA00022771"/>
    </source>
</evidence>
<comment type="subcellular location">
    <subcellularLocation>
        <location evidence="1">Nucleus</location>
    </subcellularLocation>
</comment>
<keyword evidence="11" id="KW-1185">Reference proteome</keyword>